<protein>
    <submittedName>
        <fullName evidence="1">Uncharacterized protein</fullName>
    </submittedName>
</protein>
<dbReference type="Proteomes" id="UP000436138">
    <property type="component" value="Chromosome"/>
</dbReference>
<sequence>MKAQVAGRAVLLVPHRGDAADEAAHPADYHQINQRLRTRCVTTRRARGHFRTAQLCRPENR</sequence>
<dbReference type="KEGG" id="sbro:GQF42_35240"/>
<name>A0A6I6N905_9ACTN</name>
<evidence type="ECO:0000313" key="2">
    <source>
        <dbReference type="Proteomes" id="UP000436138"/>
    </source>
</evidence>
<accession>A0A6I6N905</accession>
<dbReference type="InterPro" id="IPR043140">
    <property type="entry name" value="Ribosomal_uS14_sf"/>
</dbReference>
<dbReference type="EMBL" id="CP047020">
    <property type="protein sequence ID" value="QHA07852.1"/>
    <property type="molecule type" value="Genomic_DNA"/>
</dbReference>
<proteinExistence type="predicted"/>
<reference evidence="1 2" key="1">
    <citation type="submission" date="2019-12" db="EMBL/GenBank/DDBJ databases">
        <title>Streptomyces sp. strain T44 isolated from rhizosphere soil of Broussonetia papyrifera.</title>
        <authorList>
            <person name="Mo P."/>
        </authorList>
    </citation>
    <scope>NUCLEOTIDE SEQUENCE [LARGE SCALE GENOMIC DNA]</scope>
    <source>
        <strain evidence="1 2">T44</strain>
    </source>
</reference>
<dbReference type="Gene3D" id="4.10.830.10">
    <property type="entry name" value="30s Ribosomal Protein S14, Chain N"/>
    <property type="match status" value="1"/>
</dbReference>
<evidence type="ECO:0000313" key="1">
    <source>
        <dbReference type="EMBL" id="QHA07852.1"/>
    </source>
</evidence>
<dbReference type="AlphaFoldDB" id="A0A6I6N905"/>
<keyword evidence="2" id="KW-1185">Reference proteome</keyword>
<gene>
    <name evidence="1" type="ORF">GQF42_35240</name>
</gene>
<organism evidence="1 2">
    <name type="scientific">Streptomyces broussonetiae</name>
    <dbReference type="NCBI Taxonomy" id="2686304"/>
    <lineage>
        <taxon>Bacteria</taxon>
        <taxon>Bacillati</taxon>
        <taxon>Actinomycetota</taxon>
        <taxon>Actinomycetes</taxon>
        <taxon>Kitasatosporales</taxon>
        <taxon>Streptomycetaceae</taxon>
        <taxon>Streptomyces</taxon>
    </lineage>
</organism>